<evidence type="ECO:0000256" key="2">
    <source>
        <dbReference type="SAM" id="Phobius"/>
    </source>
</evidence>
<feature type="transmembrane region" description="Helical" evidence="2">
    <location>
        <begin position="121"/>
        <end position="140"/>
    </location>
</feature>
<comment type="caution">
    <text evidence="4">The sequence shown here is derived from an EMBL/GenBank/DDBJ whole genome shotgun (WGS) entry which is preliminary data.</text>
</comment>
<dbReference type="EMBL" id="JBHUHZ010000001">
    <property type="protein sequence ID" value="MFD2160799.1"/>
    <property type="molecule type" value="Genomic_DNA"/>
</dbReference>
<dbReference type="RefSeq" id="WP_255902084.1">
    <property type="nucleotide sequence ID" value="NZ_JAFMZO010000002.1"/>
</dbReference>
<keyword evidence="5" id="KW-1185">Reference proteome</keyword>
<evidence type="ECO:0000256" key="1">
    <source>
        <dbReference type="SAM" id="MobiDB-lite"/>
    </source>
</evidence>
<name>A0ABW4ZG17_9SPHI</name>
<keyword evidence="2" id="KW-0812">Transmembrane</keyword>
<accession>A0ABW4ZG17</accession>
<sequence length="168" mass="18960">MLKQTVIVLFTLVFYGAQAGIAPLQDTAAVETVAIKVIVVPRVDLSELETQPRLQAKKKLRSRKPVVSETNTQRINRSPKTPQIRRDSNSEDTLQPKPLKPDVEIREDVRKAPESFALKRVYFLCGLLMLIAGIIITLFFRTGASLMTGIILIISGFYILLYSLLFWE</sequence>
<reference evidence="5" key="1">
    <citation type="journal article" date="2019" name="Int. J. Syst. Evol. Microbiol.">
        <title>The Global Catalogue of Microorganisms (GCM) 10K type strain sequencing project: providing services to taxonomists for standard genome sequencing and annotation.</title>
        <authorList>
            <consortium name="The Broad Institute Genomics Platform"/>
            <consortium name="The Broad Institute Genome Sequencing Center for Infectious Disease"/>
            <person name="Wu L."/>
            <person name="Ma J."/>
        </authorList>
    </citation>
    <scope>NUCLEOTIDE SEQUENCE [LARGE SCALE GENOMIC DNA]</scope>
    <source>
        <strain evidence="5">KCTC 42217</strain>
    </source>
</reference>
<feature type="transmembrane region" description="Helical" evidence="2">
    <location>
        <begin position="147"/>
        <end position="167"/>
    </location>
</feature>
<keyword evidence="3" id="KW-0732">Signal</keyword>
<evidence type="ECO:0000313" key="5">
    <source>
        <dbReference type="Proteomes" id="UP001597387"/>
    </source>
</evidence>
<gene>
    <name evidence="4" type="ORF">ACFSJU_00200</name>
</gene>
<feature type="chain" id="PRO_5047541729" evidence="3">
    <location>
        <begin position="20"/>
        <end position="168"/>
    </location>
</feature>
<dbReference type="Proteomes" id="UP001597387">
    <property type="component" value="Unassembled WGS sequence"/>
</dbReference>
<feature type="region of interest" description="Disordered" evidence="1">
    <location>
        <begin position="56"/>
        <end position="98"/>
    </location>
</feature>
<keyword evidence="2" id="KW-0472">Membrane</keyword>
<feature type="compositionally biased region" description="Polar residues" evidence="1">
    <location>
        <begin position="68"/>
        <end position="81"/>
    </location>
</feature>
<feature type="signal peptide" evidence="3">
    <location>
        <begin position="1"/>
        <end position="19"/>
    </location>
</feature>
<evidence type="ECO:0000313" key="4">
    <source>
        <dbReference type="EMBL" id="MFD2160799.1"/>
    </source>
</evidence>
<evidence type="ECO:0000256" key="3">
    <source>
        <dbReference type="SAM" id="SignalP"/>
    </source>
</evidence>
<keyword evidence="2" id="KW-1133">Transmembrane helix</keyword>
<proteinExistence type="predicted"/>
<protein>
    <submittedName>
        <fullName evidence="4">MFS transporter</fullName>
    </submittedName>
</protein>
<organism evidence="4 5">
    <name type="scientific">Paradesertivirga mongoliensis</name>
    <dbReference type="NCBI Taxonomy" id="2100740"/>
    <lineage>
        <taxon>Bacteria</taxon>
        <taxon>Pseudomonadati</taxon>
        <taxon>Bacteroidota</taxon>
        <taxon>Sphingobacteriia</taxon>
        <taxon>Sphingobacteriales</taxon>
        <taxon>Sphingobacteriaceae</taxon>
        <taxon>Paradesertivirga</taxon>
    </lineage>
</organism>